<name>D5VSP6_METIM</name>
<dbReference type="PANTHER" id="PTHR34308:SF1">
    <property type="entry name" value="COBALAMIN BIOSYNTHESIS PROTEIN CBIB"/>
    <property type="match status" value="1"/>
</dbReference>
<keyword evidence="6 11" id="KW-1003">Cell membrane</keyword>
<keyword evidence="9 11" id="KW-1133">Transmembrane helix</keyword>
<dbReference type="GO" id="GO:0015420">
    <property type="term" value="F:ABC-type vitamin B12 transporter activity"/>
    <property type="evidence" value="ECO:0007669"/>
    <property type="project" value="UniProtKB-UniRule"/>
</dbReference>
<evidence type="ECO:0000256" key="11">
    <source>
        <dbReference type="HAMAP-Rule" id="MF_00024"/>
    </source>
</evidence>
<keyword evidence="7 11" id="KW-0169">Cobalamin biosynthesis</keyword>
<comment type="pathway">
    <text evidence="3 11">Cofactor biosynthesis; adenosylcobalamin biosynthesis.</text>
</comment>
<feature type="transmembrane region" description="Helical" evidence="11">
    <location>
        <begin position="81"/>
        <end position="100"/>
    </location>
</feature>
<evidence type="ECO:0000313" key="12">
    <source>
        <dbReference type="EMBL" id="ADG13599.1"/>
    </source>
</evidence>
<dbReference type="GO" id="GO:0005886">
    <property type="term" value="C:plasma membrane"/>
    <property type="evidence" value="ECO:0007669"/>
    <property type="project" value="UniProtKB-SubCell"/>
</dbReference>
<reference evidence="12" key="1">
    <citation type="submission" date="2010-04" db="EMBL/GenBank/DDBJ databases">
        <title>Complete sequence of Methanocaldococcus infernus ME.</title>
        <authorList>
            <consortium name="US DOE Joint Genome Institute"/>
            <person name="Lucas S."/>
            <person name="Copeland A."/>
            <person name="Lapidus A."/>
            <person name="Cheng J.-F."/>
            <person name="Bruce D."/>
            <person name="Goodwin L."/>
            <person name="Pitluck S."/>
            <person name="Munk A.C."/>
            <person name="Detter J.C."/>
            <person name="Han C."/>
            <person name="Tapia R."/>
            <person name="Land M."/>
            <person name="Hauser L."/>
            <person name="Kyrpides N."/>
            <person name="Mikhailova N."/>
            <person name="Sieprawska-Lupa M."/>
            <person name="Whitman W.B."/>
            <person name="Woyke T."/>
        </authorList>
    </citation>
    <scope>NUCLEOTIDE SEQUENCE [LARGE SCALE GENOMIC DNA]</scope>
    <source>
        <strain evidence="12">ME</strain>
    </source>
</reference>
<comment type="function">
    <text evidence="1 11">Converts cobyric acid to cobinamide by the addition of aminopropanol on the F carboxylic group.</text>
</comment>
<keyword evidence="13" id="KW-1185">Reference proteome</keyword>
<dbReference type="STRING" id="573063.Metin_0941"/>
<dbReference type="EMBL" id="CP002009">
    <property type="protein sequence ID" value="ADG13599.1"/>
    <property type="molecule type" value="Genomic_DNA"/>
</dbReference>
<keyword evidence="8 11" id="KW-0812">Transmembrane</keyword>
<evidence type="ECO:0000256" key="3">
    <source>
        <dbReference type="ARBA" id="ARBA00004953"/>
    </source>
</evidence>
<comment type="subcellular location">
    <subcellularLocation>
        <location evidence="2 11">Cell membrane</location>
        <topology evidence="2 11">Multi-pass membrane protein</topology>
    </subcellularLocation>
</comment>
<dbReference type="Pfam" id="PF03186">
    <property type="entry name" value="CobD_Cbib"/>
    <property type="match status" value="1"/>
</dbReference>
<protein>
    <recommendedName>
        <fullName evidence="5 11">Probable cobalamin biosynthesis protein CobD</fullName>
    </recommendedName>
</protein>
<feature type="transmembrane region" description="Helical" evidence="11">
    <location>
        <begin position="156"/>
        <end position="177"/>
    </location>
</feature>
<dbReference type="PANTHER" id="PTHR34308">
    <property type="entry name" value="COBALAMIN BIOSYNTHESIS PROTEIN CBIB"/>
    <property type="match status" value="1"/>
</dbReference>
<feature type="transmembrane region" description="Helical" evidence="11">
    <location>
        <begin position="281"/>
        <end position="305"/>
    </location>
</feature>
<dbReference type="AlphaFoldDB" id="D5VSP6"/>
<dbReference type="GeneID" id="9131953"/>
<evidence type="ECO:0000256" key="10">
    <source>
        <dbReference type="ARBA" id="ARBA00023136"/>
    </source>
</evidence>
<evidence type="ECO:0000313" key="13">
    <source>
        <dbReference type="Proteomes" id="UP000002061"/>
    </source>
</evidence>
<comment type="similarity">
    <text evidence="4 11">Belongs to the CobD/CbiB family.</text>
</comment>
<dbReference type="UniPathway" id="UPA00148"/>
<dbReference type="GO" id="GO:0048472">
    <property type="term" value="F:threonine-phosphate decarboxylase activity"/>
    <property type="evidence" value="ECO:0007669"/>
    <property type="project" value="InterPro"/>
</dbReference>
<proteinExistence type="inferred from homology"/>
<accession>D5VSP6</accession>
<feature type="transmembrane region" description="Helical" evidence="11">
    <location>
        <begin position="53"/>
        <end position="74"/>
    </location>
</feature>
<evidence type="ECO:0000256" key="2">
    <source>
        <dbReference type="ARBA" id="ARBA00004651"/>
    </source>
</evidence>
<keyword evidence="10 11" id="KW-0472">Membrane</keyword>
<comment type="caution">
    <text evidence="11">Lacks conserved residue(s) required for the propagation of feature annotation.</text>
</comment>
<organism evidence="12 13">
    <name type="scientific">Methanocaldococcus infernus (strain DSM 11812 / JCM 15783 / ME)</name>
    <dbReference type="NCBI Taxonomy" id="573063"/>
    <lineage>
        <taxon>Archaea</taxon>
        <taxon>Methanobacteriati</taxon>
        <taxon>Methanobacteriota</taxon>
        <taxon>Methanomada group</taxon>
        <taxon>Methanococci</taxon>
        <taxon>Methanococcales</taxon>
        <taxon>Methanocaldococcaceae</taxon>
        <taxon>Methanocaldococcus</taxon>
    </lineage>
</organism>
<dbReference type="NCBIfam" id="TIGR00380">
    <property type="entry name" value="cobal_cbiB"/>
    <property type="match status" value="1"/>
</dbReference>
<dbReference type="Proteomes" id="UP000002061">
    <property type="component" value="Chromosome"/>
</dbReference>
<evidence type="ECO:0000256" key="1">
    <source>
        <dbReference type="ARBA" id="ARBA00003384"/>
    </source>
</evidence>
<evidence type="ECO:0000256" key="6">
    <source>
        <dbReference type="ARBA" id="ARBA00022475"/>
    </source>
</evidence>
<sequence>MLNPIILYLTILFDRLLGEPPEKIHPTVLIGKLILYLERVLPNTEGKHKILDFISGSLLVIVTILIIFIIISFIESLIISLPFYLSIPLYSLILSTTIGYKSLIEFCKAPILKIDDLEEAKKEVRKIVSRDVSNLDRDHVLSAAVESLTENITDSIIAPLFYAILFGLKGAFIYRAVNTIDAMIGYKNRRYFYFGKFGARLDDILNLIPARISCSLLILTSPLYGNFKKALLGLREVNKLESPNSGYTMAIVANALDITLEKINYYKLGSGKITKEKALKAFLAVDLTVIAFLLLYTIIFLAFSFSSSFSYF</sequence>
<dbReference type="OrthoDB" id="46105at2157"/>
<dbReference type="RefSeq" id="WP_013100345.1">
    <property type="nucleotide sequence ID" value="NC_014122.1"/>
</dbReference>
<dbReference type="KEGG" id="mif:Metin_0941"/>
<evidence type="ECO:0000256" key="5">
    <source>
        <dbReference type="ARBA" id="ARBA00016185"/>
    </source>
</evidence>
<evidence type="ECO:0000256" key="7">
    <source>
        <dbReference type="ARBA" id="ARBA00022573"/>
    </source>
</evidence>
<dbReference type="HAMAP" id="MF_00024">
    <property type="entry name" value="CobD_CbiB"/>
    <property type="match status" value="1"/>
</dbReference>
<gene>
    <name evidence="11" type="primary">cobD</name>
    <name evidence="12" type="ordered locus">Metin_0941</name>
</gene>
<dbReference type="HOGENOM" id="CLU_054212_0_2_2"/>
<evidence type="ECO:0000256" key="9">
    <source>
        <dbReference type="ARBA" id="ARBA00022989"/>
    </source>
</evidence>
<dbReference type="InterPro" id="IPR004485">
    <property type="entry name" value="Cobalamin_biosynth_CobD/CbiB"/>
</dbReference>
<dbReference type="eggNOG" id="arCOG04274">
    <property type="taxonomic scope" value="Archaea"/>
</dbReference>
<evidence type="ECO:0000256" key="8">
    <source>
        <dbReference type="ARBA" id="ARBA00022692"/>
    </source>
</evidence>
<evidence type="ECO:0000256" key="4">
    <source>
        <dbReference type="ARBA" id="ARBA00006263"/>
    </source>
</evidence>
<dbReference type="GO" id="GO:0009236">
    <property type="term" value="P:cobalamin biosynthetic process"/>
    <property type="evidence" value="ECO:0007669"/>
    <property type="project" value="UniProtKB-UniRule"/>
</dbReference>